<feature type="transmembrane region" description="Helical" evidence="6">
    <location>
        <begin position="164"/>
        <end position="189"/>
    </location>
</feature>
<dbReference type="AlphaFoldDB" id="A0A6B8M7S1"/>
<dbReference type="EMBL" id="CP044333">
    <property type="protein sequence ID" value="QGN00145.1"/>
    <property type="molecule type" value="Genomic_DNA"/>
</dbReference>
<evidence type="ECO:0000313" key="9">
    <source>
        <dbReference type="Proteomes" id="UP000422569"/>
    </source>
</evidence>
<dbReference type="PANTHER" id="PTHR24421:SF58">
    <property type="entry name" value="SIGNAL TRANSDUCTION HISTIDINE-PROTEIN KINASE_PHOSPHATASE UHPB"/>
    <property type="match status" value="1"/>
</dbReference>
<dbReference type="Gene3D" id="3.30.565.10">
    <property type="entry name" value="Histidine kinase-like ATPase, C-terminal domain"/>
    <property type="match status" value="1"/>
</dbReference>
<dbReference type="CDD" id="cd06225">
    <property type="entry name" value="HAMP"/>
    <property type="match status" value="1"/>
</dbReference>
<dbReference type="GO" id="GO:0046983">
    <property type="term" value="F:protein dimerization activity"/>
    <property type="evidence" value="ECO:0007669"/>
    <property type="project" value="InterPro"/>
</dbReference>
<dbReference type="SMART" id="SM00304">
    <property type="entry name" value="HAMP"/>
    <property type="match status" value="1"/>
</dbReference>
<dbReference type="InterPro" id="IPR011712">
    <property type="entry name" value="Sig_transdc_His_kin_sub3_dim/P"/>
</dbReference>
<keyword evidence="3" id="KW-0808">Transferase</keyword>
<gene>
    <name evidence="8" type="ORF">F7D14_21490</name>
</gene>
<evidence type="ECO:0000256" key="5">
    <source>
        <dbReference type="ARBA" id="ARBA00023012"/>
    </source>
</evidence>
<organism evidence="8 9">
    <name type="scientific">Methylocystis parvus</name>
    <dbReference type="NCBI Taxonomy" id="134"/>
    <lineage>
        <taxon>Bacteria</taxon>
        <taxon>Pseudomonadati</taxon>
        <taxon>Pseudomonadota</taxon>
        <taxon>Alphaproteobacteria</taxon>
        <taxon>Hyphomicrobiales</taxon>
        <taxon>Methylocystaceae</taxon>
        <taxon>Methylocystis</taxon>
    </lineage>
</organism>
<dbReference type="SUPFAM" id="SSF55874">
    <property type="entry name" value="ATPase domain of HSP90 chaperone/DNA topoisomerase II/histidine kinase"/>
    <property type="match status" value="1"/>
</dbReference>
<keyword evidence="2" id="KW-0597">Phosphoprotein</keyword>
<name>A0A6B8M7S1_9HYPH</name>
<keyword evidence="6" id="KW-1133">Transmembrane helix</keyword>
<dbReference type="KEGG" id="mpar:F7D14_21490"/>
<dbReference type="PANTHER" id="PTHR24421">
    <property type="entry name" value="NITRATE/NITRITE SENSOR PROTEIN NARX-RELATED"/>
    <property type="match status" value="1"/>
</dbReference>
<dbReference type="InterPro" id="IPR036890">
    <property type="entry name" value="HATPase_C_sf"/>
</dbReference>
<dbReference type="CDD" id="cd16917">
    <property type="entry name" value="HATPase_UhpB-NarQ-NarX-like"/>
    <property type="match status" value="1"/>
</dbReference>
<dbReference type="Proteomes" id="UP000422569">
    <property type="component" value="Plasmid unnamed2"/>
</dbReference>
<evidence type="ECO:0000256" key="1">
    <source>
        <dbReference type="ARBA" id="ARBA00004370"/>
    </source>
</evidence>
<dbReference type="Gene3D" id="1.20.5.1930">
    <property type="match status" value="1"/>
</dbReference>
<dbReference type="InterPro" id="IPR050482">
    <property type="entry name" value="Sensor_HK_TwoCompSys"/>
</dbReference>
<dbReference type="Pfam" id="PF02518">
    <property type="entry name" value="HATPase_c"/>
    <property type="match status" value="1"/>
</dbReference>
<dbReference type="SMART" id="SM00387">
    <property type="entry name" value="HATPase_c"/>
    <property type="match status" value="1"/>
</dbReference>
<protein>
    <submittedName>
        <fullName evidence="8">HAMP domain-containing protein</fullName>
    </submittedName>
</protein>
<dbReference type="Pfam" id="PF00672">
    <property type="entry name" value="HAMP"/>
    <property type="match status" value="1"/>
</dbReference>
<keyword evidence="6" id="KW-0812">Transmembrane</keyword>
<dbReference type="PROSITE" id="PS50885">
    <property type="entry name" value="HAMP"/>
    <property type="match status" value="1"/>
</dbReference>
<evidence type="ECO:0000256" key="2">
    <source>
        <dbReference type="ARBA" id="ARBA00022553"/>
    </source>
</evidence>
<sequence>MPLIVRLILRLTCVVVFCLSITAAWVMVDAHRTIDFETNASAERVVHGLENLFWREILWRRTLRDDRLLLPPTEWETLDTLKLIAPGVCITLYSGNAEEPHTLCSQIEGVGAPAPPWFSTAFNRLFGPQASVALRVSSRERHAIVTARAEPSAAVRQAWRQITVVLTVAVSMAIGICLLAAFVIFHALAPTGRIVDGLRHLESGNYRHRIAAYGEREFGLIARAVNDLAERLAQTTTERMALTKRLFEVQEEERRALARDLHDEFGQCLTATVAFAAAIETGAEERQDLAEDARAIARTAKRMMATLRQALARLRSQDLEELGLEGSLVQLVSVWNAQSASKAVVHLDLMGDLDSVPQAISTSVYRIAQECVTNAIRHGDPREVYLRIERLPSNDGVVAMTVEDDGGGDPSRVCNSTGHGILGVRERVAAFGGKLSIGRAANGVKIAAQIPLRGLIASVTPEVAAA</sequence>
<dbReference type="Gene3D" id="6.10.340.10">
    <property type="match status" value="1"/>
</dbReference>
<dbReference type="Pfam" id="PF07730">
    <property type="entry name" value="HisKA_3"/>
    <property type="match status" value="1"/>
</dbReference>
<feature type="domain" description="HAMP" evidence="7">
    <location>
        <begin position="185"/>
        <end position="237"/>
    </location>
</feature>
<dbReference type="GO" id="GO:0000155">
    <property type="term" value="F:phosphorelay sensor kinase activity"/>
    <property type="evidence" value="ECO:0007669"/>
    <property type="project" value="InterPro"/>
</dbReference>
<geneLocation type="plasmid" evidence="8">
    <name>unnamed2</name>
</geneLocation>
<reference evidence="8 9" key="1">
    <citation type="submission" date="2019-09" db="EMBL/GenBank/DDBJ databases">
        <title>Isolation and complete genome sequencing of Methylocystis species.</title>
        <authorList>
            <person name="Rumah B.L."/>
            <person name="Stead C.E."/>
            <person name="Stevens B.C."/>
            <person name="Minton N.P."/>
            <person name="Grosse-Honebrink A."/>
            <person name="Zhang Y."/>
        </authorList>
    </citation>
    <scope>NUCLEOTIDE SEQUENCE [LARGE SCALE GENOMIC DNA]</scope>
    <source>
        <strain evidence="8 9">BRCS2</strain>
        <plasmid evidence="8 9">unnamed2</plasmid>
    </source>
</reference>
<comment type="subcellular location">
    <subcellularLocation>
        <location evidence="1">Membrane</location>
    </subcellularLocation>
</comment>
<dbReference type="InterPro" id="IPR003660">
    <property type="entry name" value="HAMP_dom"/>
</dbReference>
<keyword evidence="8" id="KW-0614">Plasmid</keyword>
<evidence type="ECO:0000256" key="3">
    <source>
        <dbReference type="ARBA" id="ARBA00022679"/>
    </source>
</evidence>
<keyword evidence="6" id="KW-0472">Membrane</keyword>
<accession>A0A6B8M7S1</accession>
<keyword evidence="5" id="KW-0902">Two-component regulatory system</keyword>
<keyword evidence="9" id="KW-1185">Reference proteome</keyword>
<keyword evidence="4" id="KW-0418">Kinase</keyword>
<dbReference type="GO" id="GO:0016020">
    <property type="term" value="C:membrane"/>
    <property type="evidence" value="ECO:0007669"/>
    <property type="project" value="UniProtKB-SubCell"/>
</dbReference>
<feature type="transmembrane region" description="Helical" evidence="6">
    <location>
        <begin position="7"/>
        <end position="28"/>
    </location>
</feature>
<evidence type="ECO:0000256" key="4">
    <source>
        <dbReference type="ARBA" id="ARBA00022777"/>
    </source>
</evidence>
<evidence type="ECO:0000256" key="6">
    <source>
        <dbReference type="SAM" id="Phobius"/>
    </source>
</evidence>
<dbReference type="RefSeq" id="WP_016922139.1">
    <property type="nucleotide sequence ID" value="NZ_CP044333.1"/>
</dbReference>
<evidence type="ECO:0000313" key="8">
    <source>
        <dbReference type="EMBL" id="QGN00145.1"/>
    </source>
</evidence>
<proteinExistence type="predicted"/>
<evidence type="ECO:0000259" key="7">
    <source>
        <dbReference type="PROSITE" id="PS50885"/>
    </source>
</evidence>
<dbReference type="InterPro" id="IPR003594">
    <property type="entry name" value="HATPase_dom"/>
</dbReference>